<name>A0A2Z5FSL6_9BACT</name>
<dbReference type="AlphaFoldDB" id="A0A2Z5FSL6"/>
<reference evidence="1 2" key="1">
    <citation type="journal article" date="2018" name="Front. Microbiol.">
        <title>Hydrolytic Capabilities as a Key to Environmental Success: Chitinolytic and Cellulolytic Acidobacteria From Acidic Sub-arctic Soils and Boreal Peatlands.</title>
        <authorList>
            <person name="Belova S.E."/>
            <person name="Ravin N.V."/>
            <person name="Pankratov T.A."/>
            <person name="Rakitin A.L."/>
            <person name="Ivanova A.A."/>
            <person name="Beletsky A.V."/>
            <person name="Mardanov A.V."/>
            <person name="Sinninghe Damste J.S."/>
            <person name="Dedysh S.N."/>
        </authorList>
    </citation>
    <scope>NUCLEOTIDE SEQUENCE [LARGE SCALE GENOMIC DNA]</scope>
    <source>
        <strain evidence="1 2">SBC82</strain>
    </source>
</reference>
<dbReference type="KEGG" id="abas:ACPOL_0080"/>
<gene>
    <name evidence="1" type="ORF">ACPOL_0080</name>
</gene>
<proteinExistence type="predicted"/>
<dbReference type="Proteomes" id="UP000253606">
    <property type="component" value="Chromosome"/>
</dbReference>
<protein>
    <submittedName>
        <fullName evidence="1">Uncharacterized protein</fullName>
    </submittedName>
</protein>
<keyword evidence="2" id="KW-1185">Reference proteome</keyword>
<sequence>MYETCNALMASPLGKSDWLLLYRSRPRLFSTEARRVWLDPDLQAFPF</sequence>
<accession>A0A2Z5FSL6</accession>
<evidence type="ECO:0000313" key="1">
    <source>
        <dbReference type="EMBL" id="AXC09467.1"/>
    </source>
</evidence>
<dbReference type="EMBL" id="CP030840">
    <property type="protein sequence ID" value="AXC09467.1"/>
    <property type="molecule type" value="Genomic_DNA"/>
</dbReference>
<organism evidence="1 2">
    <name type="scientific">Acidisarcina polymorpha</name>
    <dbReference type="NCBI Taxonomy" id="2211140"/>
    <lineage>
        <taxon>Bacteria</taxon>
        <taxon>Pseudomonadati</taxon>
        <taxon>Acidobacteriota</taxon>
        <taxon>Terriglobia</taxon>
        <taxon>Terriglobales</taxon>
        <taxon>Acidobacteriaceae</taxon>
        <taxon>Acidisarcina</taxon>
    </lineage>
</organism>
<evidence type="ECO:0000313" key="2">
    <source>
        <dbReference type="Proteomes" id="UP000253606"/>
    </source>
</evidence>